<evidence type="ECO:0000313" key="7">
    <source>
        <dbReference type="EMBL" id="MER2494459.1"/>
    </source>
</evidence>
<comment type="catalytic activity">
    <reaction evidence="5">
        <text>a uridine in RNA = a pseudouridine in RNA</text>
        <dbReference type="Rhea" id="RHEA:48348"/>
        <dbReference type="Rhea" id="RHEA-COMP:12068"/>
        <dbReference type="Rhea" id="RHEA-COMP:12069"/>
        <dbReference type="ChEBI" id="CHEBI:65314"/>
        <dbReference type="ChEBI" id="CHEBI:65315"/>
    </reaction>
</comment>
<dbReference type="EC" id="5.4.99.-" evidence="5"/>
<evidence type="ECO:0000313" key="8">
    <source>
        <dbReference type="Proteomes" id="UP001467690"/>
    </source>
</evidence>
<dbReference type="SMART" id="SM00363">
    <property type="entry name" value="S4"/>
    <property type="match status" value="1"/>
</dbReference>
<dbReference type="InterPro" id="IPR006225">
    <property type="entry name" value="PsdUridine_synth_RluC/D"/>
</dbReference>
<dbReference type="InterPro" id="IPR020103">
    <property type="entry name" value="PsdUridine_synth_cat_dom_sf"/>
</dbReference>
<evidence type="ECO:0000259" key="6">
    <source>
        <dbReference type="SMART" id="SM00363"/>
    </source>
</evidence>
<protein>
    <recommendedName>
        <fullName evidence="5">Pseudouridine synthase</fullName>
        <ecNumber evidence="5">5.4.99.-</ecNumber>
    </recommendedName>
</protein>
<dbReference type="NCBIfam" id="NF008385">
    <property type="entry name" value="PRK11180.1"/>
    <property type="match status" value="1"/>
</dbReference>
<evidence type="ECO:0000256" key="5">
    <source>
        <dbReference type="RuleBase" id="RU362028"/>
    </source>
</evidence>
<evidence type="ECO:0000256" key="2">
    <source>
        <dbReference type="ARBA" id="ARBA00023235"/>
    </source>
</evidence>
<evidence type="ECO:0000256" key="4">
    <source>
        <dbReference type="PROSITE-ProRule" id="PRU00182"/>
    </source>
</evidence>
<dbReference type="InterPro" id="IPR050188">
    <property type="entry name" value="RluA_PseudoU_synthase"/>
</dbReference>
<proteinExistence type="inferred from homology"/>
<dbReference type="EMBL" id="JBELOE010000302">
    <property type="protein sequence ID" value="MER2494459.1"/>
    <property type="molecule type" value="Genomic_DNA"/>
</dbReference>
<dbReference type="Gene3D" id="3.30.2350.10">
    <property type="entry name" value="Pseudouridine synthase"/>
    <property type="match status" value="1"/>
</dbReference>
<dbReference type="CDD" id="cd00165">
    <property type="entry name" value="S4"/>
    <property type="match status" value="1"/>
</dbReference>
<sequence>MTIETITLSGVLPENAIGSRLDQAISELFPEYSRSKLKEWLLAGNITVDGVVITKPREKVLGGELIQIEAEKKVEVKAPAQPIELNIVYEDEDILVINKPANLVVHPGAGNPAGTILNALLHHYPQIEQVPRAGIVHRLDKDTTGLMVVAKNLTAQTSLVAQLQEKIVTREYEAVVNGTMTAGGIADYPIGRHPTKRTIQAVVPEGKPAVTHFRVAEKYRAHTRLRLRLETGRTHQIRVHMAHLKHPLVGDFSYGGRVRPPKAADEIVIDTLRAFRRQALHAAILELEHPATGEWMQFEAPVPEDMVNLSSVLRDDTKKHGLKDY</sequence>
<dbReference type="InterPro" id="IPR002942">
    <property type="entry name" value="S4_RNA-bd"/>
</dbReference>
<feature type="domain" description="RNA-binding S4" evidence="6">
    <location>
        <begin position="19"/>
        <end position="82"/>
    </location>
</feature>
<dbReference type="NCBIfam" id="TIGR00005">
    <property type="entry name" value="rluA_subfam"/>
    <property type="match status" value="1"/>
</dbReference>
<name>A0ABV1RNG0_9ALTE</name>
<keyword evidence="2 5" id="KW-0413">Isomerase</keyword>
<comment type="catalytic activity">
    <reaction evidence="3">
        <text>uridine(1911/1915/1917) in 23S rRNA = pseudouridine(1911/1915/1917) in 23S rRNA</text>
        <dbReference type="Rhea" id="RHEA:42524"/>
        <dbReference type="Rhea" id="RHEA-COMP:10097"/>
        <dbReference type="Rhea" id="RHEA-COMP:10098"/>
        <dbReference type="ChEBI" id="CHEBI:65314"/>
        <dbReference type="ChEBI" id="CHEBI:65315"/>
        <dbReference type="EC" id="5.4.99.23"/>
    </reaction>
</comment>
<dbReference type="PROSITE" id="PS01129">
    <property type="entry name" value="PSI_RLU"/>
    <property type="match status" value="1"/>
</dbReference>
<dbReference type="Pfam" id="PF01479">
    <property type="entry name" value="S4"/>
    <property type="match status" value="1"/>
</dbReference>
<evidence type="ECO:0000256" key="1">
    <source>
        <dbReference type="ARBA" id="ARBA00010876"/>
    </source>
</evidence>
<dbReference type="PANTHER" id="PTHR21600:SF44">
    <property type="entry name" value="RIBOSOMAL LARGE SUBUNIT PSEUDOURIDINE SYNTHASE D"/>
    <property type="match status" value="1"/>
</dbReference>
<dbReference type="CDD" id="cd02869">
    <property type="entry name" value="PseudoU_synth_RluA_like"/>
    <property type="match status" value="1"/>
</dbReference>
<accession>A0ABV1RNG0</accession>
<comment type="caution">
    <text evidence="7">The sequence shown here is derived from an EMBL/GenBank/DDBJ whole genome shotgun (WGS) entry which is preliminary data.</text>
</comment>
<dbReference type="InterPro" id="IPR006145">
    <property type="entry name" value="PsdUridine_synth_RsuA/RluA"/>
</dbReference>
<keyword evidence="8" id="KW-1185">Reference proteome</keyword>
<dbReference type="Proteomes" id="UP001467690">
    <property type="component" value="Unassembled WGS sequence"/>
</dbReference>
<dbReference type="Pfam" id="PF00849">
    <property type="entry name" value="PseudoU_synth_2"/>
    <property type="match status" value="1"/>
</dbReference>
<dbReference type="InterPro" id="IPR036986">
    <property type="entry name" value="S4_RNA-bd_sf"/>
</dbReference>
<evidence type="ECO:0000256" key="3">
    <source>
        <dbReference type="ARBA" id="ARBA00036882"/>
    </source>
</evidence>
<dbReference type="PROSITE" id="PS50889">
    <property type="entry name" value="S4"/>
    <property type="match status" value="1"/>
</dbReference>
<dbReference type="SUPFAM" id="SSF55174">
    <property type="entry name" value="Alpha-L RNA-binding motif"/>
    <property type="match status" value="1"/>
</dbReference>
<dbReference type="PANTHER" id="PTHR21600">
    <property type="entry name" value="MITOCHONDRIAL RNA PSEUDOURIDINE SYNTHASE"/>
    <property type="match status" value="1"/>
</dbReference>
<dbReference type="RefSeq" id="WP_143872048.1">
    <property type="nucleotide sequence ID" value="NZ_CP041660.1"/>
</dbReference>
<dbReference type="GO" id="GO:0160140">
    <property type="term" value="F:23S rRNA pseudouridine(1911/1915/1917) synthase activity"/>
    <property type="evidence" value="ECO:0007669"/>
    <property type="project" value="UniProtKB-EC"/>
</dbReference>
<reference evidence="7 8" key="1">
    <citation type="submission" date="2024-06" db="EMBL/GenBank/DDBJ databases">
        <authorList>
            <person name="Chen R.Y."/>
        </authorList>
    </citation>
    <scope>NUCLEOTIDE SEQUENCE [LARGE SCALE GENOMIC DNA]</scope>
    <source>
        <strain evidence="7 8">D2</strain>
    </source>
</reference>
<keyword evidence="4" id="KW-0694">RNA-binding</keyword>
<gene>
    <name evidence="7" type="primary">rluD</name>
    <name evidence="7" type="ORF">ABS311_21530</name>
</gene>
<comment type="function">
    <text evidence="5">Responsible for synthesis of pseudouridine from uracil.</text>
</comment>
<dbReference type="Gene3D" id="3.10.290.10">
    <property type="entry name" value="RNA-binding S4 domain"/>
    <property type="match status" value="1"/>
</dbReference>
<comment type="similarity">
    <text evidence="1 5">Belongs to the pseudouridine synthase RluA family.</text>
</comment>
<dbReference type="SUPFAM" id="SSF55120">
    <property type="entry name" value="Pseudouridine synthase"/>
    <property type="match status" value="1"/>
</dbReference>
<dbReference type="InterPro" id="IPR006224">
    <property type="entry name" value="PsdUridine_synth_RluA-like_CS"/>
</dbReference>
<organism evidence="7 8">
    <name type="scientific">Catenovulum sediminis</name>
    <dbReference type="NCBI Taxonomy" id="1740262"/>
    <lineage>
        <taxon>Bacteria</taxon>
        <taxon>Pseudomonadati</taxon>
        <taxon>Pseudomonadota</taxon>
        <taxon>Gammaproteobacteria</taxon>
        <taxon>Alteromonadales</taxon>
        <taxon>Alteromonadaceae</taxon>
        <taxon>Catenovulum</taxon>
    </lineage>
</organism>